<dbReference type="PANTHER" id="PTHR37692">
    <property type="entry name" value="HYPOTHETICAL MEMBRANE SPANNING PROTEIN"/>
    <property type="match status" value="1"/>
</dbReference>
<feature type="transmembrane region" description="Helical" evidence="1">
    <location>
        <begin position="7"/>
        <end position="28"/>
    </location>
</feature>
<proteinExistence type="predicted"/>
<dbReference type="EMBL" id="CAKMMF010000011">
    <property type="protein sequence ID" value="CAH1205341.1"/>
    <property type="molecule type" value="Genomic_DNA"/>
</dbReference>
<dbReference type="InterPro" id="IPR007352">
    <property type="entry name" value="DUF420"/>
</dbReference>
<dbReference type="Pfam" id="PF04238">
    <property type="entry name" value="DUF420"/>
    <property type="match status" value="1"/>
</dbReference>
<feature type="transmembrane region" description="Helical" evidence="1">
    <location>
        <begin position="75"/>
        <end position="96"/>
    </location>
</feature>
<protein>
    <recommendedName>
        <fullName evidence="4">DUF420 domain-containing protein</fullName>
    </recommendedName>
</protein>
<keyword evidence="1" id="KW-0812">Transmembrane</keyword>
<evidence type="ECO:0000313" key="3">
    <source>
        <dbReference type="Proteomes" id="UP000838686"/>
    </source>
</evidence>
<feature type="transmembrane region" description="Helical" evidence="1">
    <location>
        <begin position="155"/>
        <end position="173"/>
    </location>
</feature>
<feature type="transmembrane region" description="Helical" evidence="1">
    <location>
        <begin position="40"/>
        <end position="63"/>
    </location>
</feature>
<sequence length="174" mass="20001">MDQKRNFTPVIIVFSIILIGIIATLFFLPQYEGTVGFDVTILPLLNAIFNCFTFVFLLLSLYAIKKKNIPWHRNFILMAFGTTALFLVCYVIYHFITEPTKFGGSEGLKYVYFFVLITHVLLAIVNVPLALITVTRGFNMQIARHRAIARWTMPIWLYVSSTGVLVYLLISPYY</sequence>
<accession>A0ABN8GCC3</accession>
<evidence type="ECO:0008006" key="4">
    <source>
        <dbReference type="Google" id="ProtNLM"/>
    </source>
</evidence>
<reference evidence="2" key="1">
    <citation type="submission" date="2022-01" db="EMBL/GenBank/DDBJ databases">
        <authorList>
            <person name="Criscuolo A."/>
        </authorList>
    </citation>
    <scope>NUCLEOTIDE SEQUENCE</scope>
    <source>
        <strain evidence="2">CIP111893</strain>
    </source>
</reference>
<dbReference type="RefSeq" id="WP_236342112.1">
    <property type="nucleotide sequence ID" value="NZ_CAKMMF010000011.1"/>
</dbReference>
<evidence type="ECO:0000256" key="1">
    <source>
        <dbReference type="SAM" id="Phobius"/>
    </source>
</evidence>
<evidence type="ECO:0000313" key="2">
    <source>
        <dbReference type="EMBL" id="CAH1205341.1"/>
    </source>
</evidence>
<keyword evidence="1" id="KW-0472">Membrane</keyword>
<keyword evidence="3" id="KW-1185">Reference proteome</keyword>
<dbReference type="PANTHER" id="PTHR37692:SF1">
    <property type="entry name" value="DUF420 DOMAIN-CONTAINING PROTEIN"/>
    <property type="match status" value="1"/>
</dbReference>
<feature type="transmembrane region" description="Helical" evidence="1">
    <location>
        <begin position="111"/>
        <end position="134"/>
    </location>
</feature>
<comment type="caution">
    <text evidence="2">The sequence shown here is derived from an EMBL/GenBank/DDBJ whole genome shotgun (WGS) entry which is preliminary data.</text>
</comment>
<organism evidence="2 3">
    <name type="scientific">Paenibacillus plantiphilus</name>
    <dbReference type="NCBI Taxonomy" id="2905650"/>
    <lineage>
        <taxon>Bacteria</taxon>
        <taxon>Bacillati</taxon>
        <taxon>Bacillota</taxon>
        <taxon>Bacilli</taxon>
        <taxon>Bacillales</taxon>
        <taxon>Paenibacillaceae</taxon>
        <taxon>Paenibacillus</taxon>
    </lineage>
</organism>
<name>A0ABN8GCC3_9BACL</name>
<keyword evidence="1" id="KW-1133">Transmembrane helix</keyword>
<gene>
    <name evidence="2" type="ORF">PAECIP111893_02326</name>
</gene>
<dbReference type="Proteomes" id="UP000838686">
    <property type="component" value="Unassembled WGS sequence"/>
</dbReference>